<dbReference type="Gene3D" id="2.30.40.10">
    <property type="entry name" value="Urease, subunit C, domain 1"/>
    <property type="match status" value="2"/>
</dbReference>
<proteinExistence type="predicted"/>
<dbReference type="GO" id="GO:0016810">
    <property type="term" value="F:hydrolase activity, acting on carbon-nitrogen (but not peptide) bonds"/>
    <property type="evidence" value="ECO:0007669"/>
    <property type="project" value="InterPro"/>
</dbReference>
<gene>
    <name evidence="2" type="ORF">SAMN05421508_103353</name>
</gene>
<dbReference type="SUPFAM" id="SSF51556">
    <property type="entry name" value="Metallo-dependent hydrolases"/>
    <property type="match status" value="1"/>
</dbReference>
<dbReference type="PIRSF" id="PIRSF038971">
    <property type="entry name" value="PhnM"/>
    <property type="match status" value="1"/>
</dbReference>
<name>A0A286GF04_9PROT</name>
<evidence type="ECO:0000313" key="2">
    <source>
        <dbReference type="EMBL" id="SOD94097.1"/>
    </source>
</evidence>
<dbReference type="Proteomes" id="UP000219621">
    <property type="component" value="Unassembled WGS sequence"/>
</dbReference>
<evidence type="ECO:0000313" key="3">
    <source>
        <dbReference type="Proteomes" id="UP000219621"/>
    </source>
</evidence>
<sequence length="393" mass="42730">MPRDQQSGSSKTMSQEMILTNARVVCRDRVIEQGTVVVRDGLIAEVAEGVSAAPGALDLSGDHLLPGLIEMHTDNMEKHFVPRPGVLWPSPMAAMLGHDLQVAGAGITTVFDAISVGEYAEKGPRRNILAQSFAAVKHGRAEGLTKADHYFHMRCEVSDPCVIEMFEPYAHEPLVRLVSVMDHTPGQRQWTDVSKFVQYNKGENWSEAELQAKLDRLRAEQEKYSTKHRRQVVELARTHGIPLASHDDATEDHVAEAIADGVVIAEFPITMTAAVKAREAGMKTVMGAPNVVRGGSHSGNISAVDCAAEGQLDGLSSDYVPSSLLFAAFLLTEKLGMPLHDAVAKVSDNVAQMVGLPDRGRIAEGLRADLVRVTHTEHTPVVREVWVTGKRVC</sequence>
<protein>
    <submittedName>
        <fullName evidence="2">Alpha-D-ribose 1-methylphosphonate 5-triphosphate diphosphatase</fullName>
    </submittedName>
</protein>
<dbReference type="InterPro" id="IPR051781">
    <property type="entry name" value="Metallo-dep_Hydrolase"/>
</dbReference>
<feature type="domain" description="Amidohydrolase-related" evidence="1">
    <location>
        <begin position="100"/>
        <end position="392"/>
    </location>
</feature>
<dbReference type="InterPro" id="IPR006680">
    <property type="entry name" value="Amidohydro-rel"/>
</dbReference>
<keyword evidence="3" id="KW-1185">Reference proteome</keyword>
<organism evidence="2 3">
    <name type="scientific">Caenispirillum bisanense</name>
    <dbReference type="NCBI Taxonomy" id="414052"/>
    <lineage>
        <taxon>Bacteria</taxon>
        <taxon>Pseudomonadati</taxon>
        <taxon>Pseudomonadota</taxon>
        <taxon>Alphaproteobacteria</taxon>
        <taxon>Rhodospirillales</taxon>
        <taxon>Novispirillaceae</taxon>
        <taxon>Caenispirillum</taxon>
    </lineage>
</organism>
<dbReference type="InterPro" id="IPR012696">
    <property type="entry name" value="PhnM"/>
</dbReference>
<dbReference type="InterPro" id="IPR011059">
    <property type="entry name" value="Metal-dep_hydrolase_composite"/>
</dbReference>
<dbReference type="RefSeq" id="WP_245913415.1">
    <property type="nucleotide sequence ID" value="NZ_OCNJ01000003.1"/>
</dbReference>
<dbReference type="NCBIfam" id="TIGR02318">
    <property type="entry name" value="phosphono_phnM"/>
    <property type="match status" value="1"/>
</dbReference>
<dbReference type="CDD" id="cd01306">
    <property type="entry name" value="PhnM"/>
    <property type="match status" value="1"/>
</dbReference>
<dbReference type="SUPFAM" id="SSF51338">
    <property type="entry name" value="Composite domain of metallo-dependent hydrolases"/>
    <property type="match status" value="1"/>
</dbReference>
<evidence type="ECO:0000259" key="1">
    <source>
        <dbReference type="Pfam" id="PF01979"/>
    </source>
</evidence>
<dbReference type="GO" id="GO:0019700">
    <property type="term" value="P:organic phosphonate catabolic process"/>
    <property type="evidence" value="ECO:0007669"/>
    <property type="project" value="InterPro"/>
</dbReference>
<dbReference type="PANTHER" id="PTHR43135:SF3">
    <property type="entry name" value="ALPHA-D-RIBOSE 1-METHYLPHOSPHONATE 5-TRIPHOSPHATE DIPHOSPHATASE"/>
    <property type="match status" value="1"/>
</dbReference>
<dbReference type="Pfam" id="PF01979">
    <property type="entry name" value="Amidohydro_1"/>
    <property type="match status" value="1"/>
</dbReference>
<reference evidence="2 3" key="1">
    <citation type="submission" date="2017-09" db="EMBL/GenBank/DDBJ databases">
        <authorList>
            <person name="Ehlers B."/>
            <person name="Leendertz F.H."/>
        </authorList>
    </citation>
    <scope>NUCLEOTIDE SEQUENCE [LARGE SCALE GENOMIC DNA]</scope>
    <source>
        <strain evidence="2 3">USBA 140</strain>
    </source>
</reference>
<dbReference type="Gene3D" id="3.20.20.140">
    <property type="entry name" value="Metal-dependent hydrolases"/>
    <property type="match status" value="1"/>
</dbReference>
<dbReference type="NCBIfam" id="NF011990">
    <property type="entry name" value="PRK15446.2-6"/>
    <property type="match status" value="1"/>
</dbReference>
<dbReference type="PANTHER" id="PTHR43135">
    <property type="entry name" value="ALPHA-D-RIBOSE 1-METHYLPHOSPHONATE 5-TRIPHOSPHATE DIPHOSPHATASE"/>
    <property type="match status" value="1"/>
</dbReference>
<dbReference type="NCBIfam" id="NF011984">
    <property type="entry name" value="PRK15446.1-5"/>
    <property type="match status" value="1"/>
</dbReference>
<dbReference type="AlphaFoldDB" id="A0A286GF04"/>
<dbReference type="InterPro" id="IPR032466">
    <property type="entry name" value="Metal_Hydrolase"/>
</dbReference>
<dbReference type="NCBIfam" id="NF011987">
    <property type="entry name" value="PRK15446.2-3"/>
    <property type="match status" value="1"/>
</dbReference>
<accession>A0A286GF04</accession>
<dbReference type="EMBL" id="OCNJ01000003">
    <property type="protein sequence ID" value="SOD94097.1"/>
    <property type="molecule type" value="Genomic_DNA"/>
</dbReference>